<gene>
    <name evidence="4" type="ORF">BATDEDRAFT_36863</name>
</gene>
<feature type="compositionally biased region" description="Low complexity" evidence="1">
    <location>
        <begin position="399"/>
        <end position="414"/>
    </location>
</feature>
<dbReference type="PROSITE" id="PS51233">
    <property type="entry name" value="VWFD"/>
    <property type="match status" value="1"/>
</dbReference>
<accession>F4P0P8</accession>
<dbReference type="GeneID" id="18241233"/>
<dbReference type="RefSeq" id="XP_006678076.1">
    <property type="nucleotide sequence ID" value="XM_006678013.1"/>
</dbReference>
<feature type="region of interest" description="Disordered" evidence="1">
    <location>
        <begin position="399"/>
        <end position="427"/>
    </location>
</feature>
<dbReference type="STRING" id="684364.F4P0P8"/>
<dbReference type="InParanoid" id="F4P0P8"/>
<dbReference type="PANTHER" id="PTHR45725">
    <property type="entry name" value="FORMIN HOMOLOGY 2 FAMILY MEMBER"/>
    <property type="match status" value="1"/>
</dbReference>
<dbReference type="EMBL" id="GL882882">
    <property type="protein sequence ID" value="EGF81632.1"/>
    <property type="molecule type" value="Genomic_DNA"/>
</dbReference>
<evidence type="ECO:0000256" key="2">
    <source>
        <dbReference type="SAM" id="SignalP"/>
    </source>
</evidence>
<evidence type="ECO:0000313" key="4">
    <source>
        <dbReference type="EMBL" id="EGF81632.1"/>
    </source>
</evidence>
<keyword evidence="5" id="KW-1185">Reference proteome</keyword>
<evidence type="ECO:0000313" key="5">
    <source>
        <dbReference type="Proteomes" id="UP000007241"/>
    </source>
</evidence>
<dbReference type="InterPro" id="IPR001846">
    <property type="entry name" value="VWF_type-D"/>
</dbReference>
<dbReference type="Proteomes" id="UP000007241">
    <property type="component" value="Unassembled WGS sequence"/>
</dbReference>
<name>F4P0P8_BATDJ</name>
<feature type="compositionally biased region" description="Low complexity" evidence="1">
    <location>
        <begin position="606"/>
        <end position="623"/>
    </location>
</feature>
<evidence type="ECO:0000259" key="3">
    <source>
        <dbReference type="PROSITE" id="PS51233"/>
    </source>
</evidence>
<dbReference type="AlphaFoldDB" id="F4P0P8"/>
<dbReference type="PROSITE" id="PS00022">
    <property type="entry name" value="EGF_1"/>
    <property type="match status" value="1"/>
</dbReference>
<feature type="domain" description="VWFD" evidence="3">
    <location>
        <begin position="134"/>
        <end position="315"/>
    </location>
</feature>
<dbReference type="InterPro" id="IPR000742">
    <property type="entry name" value="EGF"/>
</dbReference>
<keyword evidence="2" id="KW-0732">Signal</keyword>
<feature type="chain" id="PRO_5003312647" evidence="2">
    <location>
        <begin position="21"/>
        <end position="681"/>
    </location>
</feature>
<feature type="compositionally biased region" description="Pro residues" evidence="1">
    <location>
        <begin position="582"/>
        <end position="605"/>
    </location>
</feature>
<organism evidence="4 5">
    <name type="scientific">Batrachochytrium dendrobatidis (strain JAM81 / FGSC 10211)</name>
    <name type="common">Frog chytrid fungus</name>
    <dbReference type="NCBI Taxonomy" id="684364"/>
    <lineage>
        <taxon>Eukaryota</taxon>
        <taxon>Fungi</taxon>
        <taxon>Fungi incertae sedis</taxon>
        <taxon>Chytridiomycota</taxon>
        <taxon>Chytridiomycota incertae sedis</taxon>
        <taxon>Chytridiomycetes</taxon>
        <taxon>Rhizophydiales</taxon>
        <taxon>Rhizophydiales incertae sedis</taxon>
        <taxon>Batrachochytrium</taxon>
    </lineage>
</organism>
<dbReference type="PROSITE" id="PS01186">
    <property type="entry name" value="EGF_2"/>
    <property type="match status" value="1"/>
</dbReference>
<feature type="signal peptide" evidence="2">
    <location>
        <begin position="1"/>
        <end position="20"/>
    </location>
</feature>
<reference evidence="4 5" key="1">
    <citation type="submission" date="2009-12" db="EMBL/GenBank/DDBJ databases">
        <title>The draft genome of Batrachochytrium dendrobatidis.</title>
        <authorList>
            <consortium name="US DOE Joint Genome Institute (JGI-PGF)"/>
            <person name="Kuo A."/>
            <person name="Salamov A."/>
            <person name="Schmutz J."/>
            <person name="Lucas S."/>
            <person name="Pitluck S."/>
            <person name="Rosenblum E."/>
            <person name="Stajich J."/>
            <person name="Eisen M."/>
            <person name="Grigoriev I.V."/>
        </authorList>
    </citation>
    <scope>NUCLEOTIDE SEQUENCE [LARGE SCALE GENOMIC DNA]</scope>
    <source>
        <strain evidence="5">JAM81 / FGSC 10211</strain>
    </source>
</reference>
<dbReference type="InterPro" id="IPR051425">
    <property type="entry name" value="Formin_Homology"/>
</dbReference>
<dbReference type="Gene3D" id="2.10.25.10">
    <property type="entry name" value="Laminin"/>
    <property type="match status" value="1"/>
</dbReference>
<dbReference type="Pfam" id="PF00094">
    <property type="entry name" value="VWD"/>
    <property type="match status" value="1"/>
</dbReference>
<dbReference type="OrthoDB" id="2139662at2759"/>
<dbReference type="HOGENOM" id="CLU_403835_0_0_1"/>
<feature type="compositionally biased region" description="Pro residues" evidence="1">
    <location>
        <begin position="415"/>
        <end position="427"/>
    </location>
</feature>
<evidence type="ECO:0000256" key="1">
    <source>
        <dbReference type="SAM" id="MobiDB-lite"/>
    </source>
</evidence>
<feature type="region of interest" description="Disordered" evidence="1">
    <location>
        <begin position="580"/>
        <end position="652"/>
    </location>
</feature>
<protein>
    <submittedName>
        <fullName evidence="4">Expressed protein</fullName>
    </submittedName>
</protein>
<proteinExistence type="predicted"/>
<sequence>MYVRSLFALICSAVIGSATALSLDFNPAKFIIDDTSAGKGFGCKLNEKPTSPVTIYLEHTSIYFSDCILVFTPENWDILQTINATAVPVFGSYMGAGGIADIASSINAHMVQEGQTTEIPKVEYGCDRKPAAGGTCTSIGDPHYQTFDSLTFSSQVIGHYYLLKSDDFEIQVITHSCGPNVSCTAAIAIRYGSTLMVLDVRQKKDPSQYTVQQVTPNTNGVVYIPPPTGSGVHKINTPCGSSISAVSNLDRGFNNIDITINLAGRYSKIGGLCNVLSSQTKKGLIYSSGKIGNPTSTQDVSGFVDSWVVKSGDSLFEGNYKGSTPPVNTPGKICKLPTIPKPVPAPPAPSVPPTLPVYVPPPPPPAPASTAAASTAPASTAAASTAAASTIVLSSTSLPGSTATSAAPSPQATSAPPPQATVPAPPPVFDQEIEKHCRDMFNVPSCNTIIPVDFFVQSCIKDAQSTGSYIFIEGSKRAYLARCAALSVYMENGPTPVIVEQGKKVQEDCGFGNRTCLNNCSGNGVCSNVGCACKTGFAGQDCSMDLSKVTQYDPNAGKYQVNVNVNVIIKYQQEHINQTPQLPAPAPQAPQPSAPQTPATAPPASDPQTPAPASDPQTPAPASGGEQPLPVSTPVGLPQSKPAESFPNSVNQDPVLSSAQSIGSFVALSLAAVASTMFVLI</sequence>